<dbReference type="Pfam" id="PF13529">
    <property type="entry name" value="Peptidase_C39_2"/>
    <property type="match status" value="1"/>
</dbReference>
<accession>A0A8S5QTB1</accession>
<feature type="domain" description="Peptidase C39-like" evidence="2">
    <location>
        <begin position="6"/>
        <end position="139"/>
    </location>
</feature>
<dbReference type="Gene3D" id="3.90.70.10">
    <property type="entry name" value="Cysteine proteinases"/>
    <property type="match status" value="1"/>
</dbReference>
<protein>
    <submittedName>
        <fullName evidence="3">N acetylmuramidase</fullName>
    </submittedName>
</protein>
<evidence type="ECO:0000259" key="2">
    <source>
        <dbReference type="Pfam" id="PF13529"/>
    </source>
</evidence>
<reference evidence="3" key="1">
    <citation type="journal article" date="2021" name="Proc. Natl. Acad. Sci. U.S.A.">
        <title>A Catalog of Tens of Thousands of Viruses from Human Metagenomes Reveals Hidden Associations with Chronic Diseases.</title>
        <authorList>
            <person name="Tisza M.J."/>
            <person name="Buck C.B."/>
        </authorList>
    </citation>
    <scope>NUCLEOTIDE SEQUENCE</scope>
    <source>
        <strain evidence="3">Ctez94</strain>
    </source>
</reference>
<name>A0A8S5QTB1_9VIRU</name>
<evidence type="ECO:0000313" key="3">
    <source>
        <dbReference type="EMBL" id="DAE22081.1"/>
    </source>
</evidence>
<proteinExistence type="predicted"/>
<dbReference type="InterPro" id="IPR039564">
    <property type="entry name" value="Peptidase_C39-like"/>
</dbReference>
<feature type="domain" description="Peptidoglycan binding-like" evidence="1">
    <location>
        <begin position="198"/>
        <end position="248"/>
    </location>
</feature>
<organism evidence="3">
    <name type="scientific">Phage sp. ctez94</name>
    <dbReference type="NCBI Taxonomy" id="2826750"/>
    <lineage>
        <taxon>Viruses</taxon>
    </lineage>
</organism>
<dbReference type="SUPFAM" id="SSF47090">
    <property type="entry name" value="PGBD-like"/>
    <property type="match status" value="2"/>
</dbReference>
<dbReference type="InterPro" id="IPR002477">
    <property type="entry name" value="Peptidoglycan-bd-like"/>
</dbReference>
<dbReference type="InterPro" id="IPR036366">
    <property type="entry name" value="PGBDSf"/>
</dbReference>
<dbReference type="Gene3D" id="1.10.101.10">
    <property type="entry name" value="PGBD-like superfamily/PGBD"/>
    <property type="match status" value="2"/>
</dbReference>
<sequence length="329" mass="35826">MGCENYRQYDSRWASKRYAGDTMAGSGCGPTAVANIVHQLPTTVADYIEGIGGTVPGSGTIWSFIDTALDHYGYNGQQLNGGSLYGTRGSSAEQRWKSAMLTGKYYAVLLMGPGVFTRGGHYITITQYDGNRCYVHDPASAARDGWHPWSDFAGCVKVFYLADRKDTTGGDTKPAQDENIYTFGVEQIDVGSVGIYVLLGQEILIPRGFYTGALDRSYGPLMEAAVRAYQKSRGFLAVDGSLGQATWADLLALPKRNGMYVIKQIKAGDNGVEVLLLQEILSARGYYKGALDWNFGPQTEAALRQYQADRSLKLDGVAGPETWKDLIAL</sequence>
<feature type="domain" description="Peptidoglycan binding-like" evidence="1">
    <location>
        <begin position="271"/>
        <end position="324"/>
    </location>
</feature>
<dbReference type="EMBL" id="BK015726">
    <property type="protein sequence ID" value="DAE22081.1"/>
    <property type="molecule type" value="Genomic_DNA"/>
</dbReference>
<dbReference type="Pfam" id="PF01471">
    <property type="entry name" value="PG_binding_1"/>
    <property type="match status" value="2"/>
</dbReference>
<evidence type="ECO:0000259" key="1">
    <source>
        <dbReference type="Pfam" id="PF01471"/>
    </source>
</evidence>
<dbReference type="InterPro" id="IPR036365">
    <property type="entry name" value="PGBD-like_sf"/>
</dbReference>